<keyword evidence="1" id="KW-0472">Membrane</keyword>
<gene>
    <name evidence="2" type="ORF">GGE15_005703</name>
</gene>
<feature type="transmembrane region" description="Helical" evidence="1">
    <location>
        <begin position="149"/>
        <end position="182"/>
    </location>
</feature>
<keyword evidence="1" id="KW-0812">Transmembrane</keyword>
<evidence type="ECO:0000313" key="2">
    <source>
        <dbReference type="EMBL" id="MBB4442408.1"/>
    </source>
</evidence>
<dbReference type="AlphaFoldDB" id="A0A7W6UQD9"/>
<dbReference type="Proteomes" id="UP000533724">
    <property type="component" value="Unassembled WGS sequence"/>
</dbReference>
<evidence type="ECO:0000256" key="1">
    <source>
        <dbReference type="SAM" id="Phobius"/>
    </source>
</evidence>
<evidence type="ECO:0000313" key="3">
    <source>
        <dbReference type="Proteomes" id="UP000533724"/>
    </source>
</evidence>
<protein>
    <submittedName>
        <fullName evidence="2">Uncharacterized protein</fullName>
    </submittedName>
</protein>
<accession>A0A7W6UQD9</accession>
<sequence>MKIPGTRPGIFKLIRADGMNLTLSLKGKAKSSFRCDVSQHWRLARGALAFSGGFFALSTATRATGTAARAAAAGLAFPRLAGGTFFVHGDFRRNAFDLRLRTGSIDDLGLGCRCGRRSGYRLRLCLRLVLSALLRLVRPALRRLDDNDIVAVIVILIVIVVHIVAVAVRTVAIIVLAAVVALEAFLHLRLGAGDDTIVMFGVLEIVLGHHPITGAMSVAGELRVFFGDMLRRTANLHIGAGAVKGPGERIAALAVEIVVIVISTAAAAAAVIVTTPSTALVLLSWPHRSFT</sequence>
<reference evidence="2 3" key="1">
    <citation type="submission" date="2020-08" db="EMBL/GenBank/DDBJ databases">
        <title>Genomic Encyclopedia of Type Strains, Phase IV (KMG-V): Genome sequencing to study the core and pangenomes of soil and plant-associated prokaryotes.</title>
        <authorList>
            <person name="Whitman W."/>
        </authorList>
    </citation>
    <scope>NUCLEOTIDE SEQUENCE [LARGE SCALE GENOMIC DNA]</scope>
    <source>
        <strain evidence="2 3">SEMIA 414</strain>
    </source>
</reference>
<organism evidence="2 3">
    <name type="scientific">Rhizobium esperanzae</name>
    <dbReference type="NCBI Taxonomy" id="1967781"/>
    <lineage>
        <taxon>Bacteria</taxon>
        <taxon>Pseudomonadati</taxon>
        <taxon>Pseudomonadota</taxon>
        <taxon>Alphaproteobacteria</taxon>
        <taxon>Hyphomicrobiales</taxon>
        <taxon>Rhizobiaceae</taxon>
        <taxon>Rhizobium/Agrobacterium group</taxon>
        <taxon>Rhizobium</taxon>
    </lineage>
</organism>
<proteinExistence type="predicted"/>
<dbReference type="EMBL" id="JACIHI010000017">
    <property type="protein sequence ID" value="MBB4442408.1"/>
    <property type="molecule type" value="Genomic_DNA"/>
</dbReference>
<name>A0A7W6UQD9_9HYPH</name>
<feature type="transmembrane region" description="Helical" evidence="1">
    <location>
        <begin position="250"/>
        <end position="273"/>
    </location>
</feature>
<comment type="caution">
    <text evidence="2">The sequence shown here is derived from an EMBL/GenBank/DDBJ whole genome shotgun (WGS) entry which is preliminary data.</text>
</comment>
<keyword evidence="1" id="KW-1133">Transmembrane helix</keyword>